<reference evidence="1" key="1">
    <citation type="submission" date="2022-08" db="EMBL/GenBank/DDBJ databases">
        <authorList>
            <person name="Deng Y."/>
            <person name="Han X.-F."/>
            <person name="Zhang Y.-Q."/>
        </authorList>
    </citation>
    <scope>NUCLEOTIDE SEQUENCE</scope>
    <source>
        <strain evidence="1">CPCC 205716</strain>
    </source>
</reference>
<keyword evidence="2" id="KW-1185">Reference proteome</keyword>
<protein>
    <submittedName>
        <fullName evidence="1">Uncharacterized protein</fullName>
    </submittedName>
</protein>
<comment type="caution">
    <text evidence="1">The sequence shown here is derived from an EMBL/GenBank/DDBJ whole genome shotgun (WGS) entry which is preliminary data.</text>
</comment>
<name>A0ABT2GJL7_9MICO</name>
<sequence>MTDQDQPDKPLTWIVGSDGEEILIDKERFDADVKRISAGLLLAFDESKRKHLASQYLAEIHVAQKSPDYTRVVLHESLKLMSFYLAEEANTFQMPIILKNINHLLLMYRRVRPDENGVIPQ</sequence>
<dbReference type="RefSeq" id="WP_259486626.1">
    <property type="nucleotide sequence ID" value="NZ_JANTEZ010000004.1"/>
</dbReference>
<dbReference type="EMBL" id="JANTEZ010000004">
    <property type="protein sequence ID" value="MCS5715114.1"/>
    <property type="molecule type" value="Genomic_DNA"/>
</dbReference>
<evidence type="ECO:0000313" key="2">
    <source>
        <dbReference type="Proteomes" id="UP001165580"/>
    </source>
</evidence>
<organism evidence="1 2">
    <name type="scientific">Herbiconiux gentiana</name>
    <dbReference type="NCBI Taxonomy" id="2970912"/>
    <lineage>
        <taxon>Bacteria</taxon>
        <taxon>Bacillati</taxon>
        <taxon>Actinomycetota</taxon>
        <taxon>Actinomycetes</taxon>
        <taxon>Micrococcales</taxon>
        <taxon>Microbacteriaceae</taxon>
        <taxon>Herbiconiux</taxon>
    </lineage>
</organism>
<evidence type="ECO:0000313" key="1">
    <source>
        <dbReference type="EMBL" id="MCS5715114.1"/>
    </source>
</evidence>
<proteinExistence type="predicted"/>
<accession>A0ABT2GJL7</accession>
<dbReference type="Proteomes" id="UP001165580">
    <property type="component" value="Unassembled WGS sequence"/>
</dbReference>
<gene>
    <name evidence="1" type="ORF">NVV95_11180</name>
</gene>